<proteinExistence type="predicted"/>
<evidence type="ECO:0000256" key="1">
    <source>
        <dbReference type="SAM" id="MobiDB-lite"/>
    </source>
</evidence>
<gene>
    <name evidence="2" type="ORF">Salat_1236100</name>
</gene>
<evidence type="ECO:0000313" key="2">
    <source>
        <dbReference type="EMBL" id="KAK4429357.1"/>
    </source>
</evidence>
<organism evidence="2 3">
    <name type="scientific">Sesamum alatum</name>
    <dbReference type="NCBI Taxonomy" id="300844"/>
    <lineage>
        <taxon>Eukaryota</taxon>
        <taxon>Viridiplantae</taxon>
        <taxon>Streptophyta</taxon>
        <taxon>Embryophyta</taxon>
        <taxon>Tracheophyta</taxon>
        <taxon>Spermatophyta</taxon>
        <taxon>Magnoliopsida</taxon>
        <taxon>eudicotyledons</taxon>
        <taxon>Gunneridae</taxon>
        <taxon>Pentapetalae</taxon>
        <taxon>asterids</taxon>
        <taxon>lamiids</taxon>
        <taxon>Lamiales</taxon>
        <taxon>Pedaliaceae</taxon>
        <taxon>Sesamum</taxon>
    </lineage>
</organism>
<keyword evidence="3" id="KW-1185">Reference proteome</keyword>
<feature type="region of interest" description="Disordered" evidence="1">
    <location>
        <begin position="1"/>
        <end position="23"/>
    </location>
</feature>
<dbReference type="EMBL" id="JACGWO010000004">
    <property type="protein sequence ID" value="KAK4429357.1"/>
    <property type="molecule type" value="Genomic_DNA"/>
</dbReference>
<sequence>MGVSKMSRYTQMEKTKAPVVSLSSDDEHGVALPHEEALVIVATIANPRGGGAPKGGEEHERINPSSEVQLIALDPEPSKEFVRLNKGLPAEEKSRLVELLRQIKRFSNGERGTRAGF</sequence>
<name>A0AAE1YG32_9LAMI</name>
<reference evidence="2" key="2">
    <citation type="journal article" date="2024" name="Plant">
        <title>Genomic evolution and insights into agronomic trait innovations of Sesamum species.</title>
        <authorList>
            <person name="Miao H."/>
            <person name="Wang L."/>
            <person name="Qu L."/>
            <person name="Liu H."/>
            <person name="Sun Y."/>
            <person name="Le M."/>
            <person name="Wang Q."/>
            <person name="Wei S."/>
            <person name="Zheng Y."/>
            <person name="Lin W."/>
            <person name="Duan Y."/>
            <person name="Cao H."/>
            <person name="Xiong S."/>
            <person name="Wang X."/>
            <person name="Wei L."/>
            <person name="Li C."/>
            <person name="Ma Q."/>
            <person name="Ju M."/>
            <person name="Zhao R."/>
            <person name="Li G."/>
            <person name="Mu C."/>
            <person name="Tian Q."/>
            <person name="Mei H."/>
            <person name="Zhang T."/>
            <person name="Gao T."/>
            <person name="Zhang H."/>
        </authorList>
    </citation>
    <scope>NUCLEOTIDE SEQUENCE</scope>
    <source>
        <strain evidence="2">3651</strain>
    </source>
</reference>
<protein>
    <submittedName>
        <fullName evidence="2">Uncharacterized protein</fullName>
    </submittedName>
</protein>
<evidence type="ECO:0000313" key="3">
    <source>
        <dbReference type="Proteomes" id="UP001293254"/>
    </source>
</evidence>
<comment type="caution">
    <text evidence="2">The sequence shown here is derived from an EMBL/GenBank/DDBJ whole genome shotgun (WGS) entry which is preliminary data.</text>
</comment>
<reference evidence="2" key="1">
    <citation type="submission" date="2020-06" db="EMBL/GenBank/DDBJ databases">
        <authorList>
            <person name="Li T."/>
            <person name="Hu X."/>
            <person name="Zhang T."/>
            <person name="Song X."/>
            <person name="Zhang H."/>
            <person name="Dai N."/>
            <person name="Sheng W."/>
            <person name="Hou X."/>
            <person name="Wei L."/>
        </authorList>
    </citation>
    <scope>NUCLEOTIDE SEQUENCE</scope>
    <source>
        <strain evidence="2">3651</strain>
        <tissue evidence="2">Leaf</tissue>
    </source>
</reference>
<dbReference type="AlphaFoldDB" id="A0AAE1YG32"/>
<accession>A0AAE1YG32</accession>
<dbReference type="Proteomes" id="UP001293254">
    <property type="component" value="Unassembled WGS sequence"/>
</dbReference>